<dbReference type="AlphaFoldDB" id="A0A8X6JQW0"/>
<organism evidence="1 2">
    <name type="scientific">Nephila pilipes</name>
    <name type="common">Giant wood spider</name>
    <name type="synonym">Nephila maculata</name>
    <dbReference type="NCBI Taxonomy" id="299642"/>
    <lineage>
        <taxon>Eukaryota</taxon>
        <taxon>Metazoa</taxon>
        <taxon>Ecdysozoa</taxon>
        <taxon>Arthropoda</taxon>
        <taxon>Chelicerata</taxon>
        <taxon>Arachnida</taxon>
        <taxon>Araneae</taxon>
        <taxon>Araneomorphae</taxon>
        <taxon>Entelegynae</taxon>
        <taxon>Araneoidea</taxon>
        <taxon>Nephilidae</taxon>
        <taxon>Nephila</taxon>
    </lineage>
</organism>
<dbReference type="OrthoDB" id="5984724at2759"/>
<sequence>MRGRAKSALSRIINSFSDHINKTELPSRIERLDNVFKDFDHYDAMLPEEQSEMEEFEEIYFEMKGKYQSAVDAWNCSSIVNSPSLFSENCSTNNFKLPRLNIPQLSGKYTDWLAFKNLIICGECAQQ</sequence>
<name>A0A8X6JQW0_NEPPI</name>
<gene>
    <name evidence="1" type="ORF">NPIL_77971</name>
</gene>
<accession>A0A8X6JQW0</accession>
<keyword evidence="2" id="KW-1185">Reference proteome</keyword>
<reference evidence="1" key="1">
    <citation type="submission" date="2020-08" db="EMBL/GenBank/DDBJ databases">
        <title>Multicomponent nature underlies the extraordinary mechanical properties of spider dragline silk.</title>
        <authorList>
            <person name="Kono N."/>
            <person name="Nakamura H."/>
            <person name="Mori M."/>
            <person name="Yoshida Y."/>
            <person name="Ohtoshi R."/>
            <person name="Malay A.D."/>
            <person name="Moran D.A.P."/>
            <person name="Tomita M."/>
            <person name="Numata K."/>
            <person name="Arakawa K."/>
        </authorList>
    </citation>
    <scope>NUCLEOTIDE SEQUENCE</scope>
</reference>
<evidence type="ECO:0000313" key="1">
    <source>
        <dbReference type="EMBL" id="GFS53051.1"/>
    </source>
</evidence>
<dbReference type="EMBL" id="BMAW01046037">
    <property type="protein sequence ID" value="GFS53051.1"/>
    <property type="molecule type" value="Genomic_DNA"/>
</dbReference>
<proteinExistence type="predicted"/>
<protein>
    <submittedName>
        <fullName evidence="1">Uncharacterized protein</fullName>
    </submittedName>
</protein>
<evidence type="ECO:0000313" key="2">
    <source>
        <dbReference type="Proteomes" id="UP000887013"/>
    </source>
</evidence>
<dbReference type="Proteomes" id="UP000887013">
    <property type="component" value="Unassembled WGS sequence"/>
</dbReference>
<comment type="caution">
    <text evidence="1">The sequence shown here is derived from an EMBL/GenBank/DDBJ whole genome shotgun (WGS) entry which is preliminary data.</text>
</comment>